<name>A0A9D2FZ80_9BACT</name>
<dbReference type="PANTHER" id="PTHR43597">
    <property type="entry name" value="SULFUR ACCEPTOR PROTEIN CSDE"/>
    <property type="match status" value="1"/>
</dbReference>
<dbReference type="AlphaFoldDB" id="A0A9D2FZ80"/>
<feature type="domain" description="Fe-S metabolism associated" evidence="2">
    <location>
        <begin position="11"/>
        <end position="130"/>
    </location>
</feature>
<dbReference type="Pfam" id="PF02657">
    <property type="entry name" value="SufE"/>
    <property type="match status" value="1"/>
</dbReference>
<gene>
    <name evidence="3" type="ORF">H9966_05810</name>
</gene>
<dbReference type="Gene3D" id="3.90.1010.10">
    <property type="match status" value="1"/>
</dbReference>
<dbReference type="EMBL" id="DXBE01000044">
    <property type="protein sequence ID" value="HIZ69386.1"/>
    <property type="molecule type" value="Genomic_DNA"/>
</dbReference>
<comment type="caution">
    <text evidence="3">The sequence shown here is derived from an EMBL/GenBank/DDBJ whole genome shotgun (WGS) entry which is preliminary data.</text>
</comment>
<evidence type="ECO:0000313" key="4">
    <source>
        <dbReference type="Proteomes" id="UP000824055"/>
    </source>
</evidence>
<reference evidence="3" key="1">
    <citation type="journal article" date="2021" name="PeerJ">
        <title>Extensive microbial diversity within the chicken gut microbiome revealed by metagenomics and culture.</title>
        <authorList>
            <person name="Gilroy R."/>
            <person name="Ravi A."/>
            <person name="Getino M."/>
            <person name="Pursley I."/>
            <person name="Horton D.L."/>
            <person name="Alikhan N.F."/>
            <person name="Baker D."/>
            <person name="Gharbi K."/>
            <person name="Hall N."/>
            <person name="Watson M."/>
            <person name="Adriaenssens E.M."/>
            <person name="Foster-Nyarko E."/>
            <person name="Jarju S."/>
            <person name="Secka A."/>
            <person name="Antonio M."/>
            <person name="Oren A."/>
            <person name="Chaudhuri R.R."/>
            <person name="La Ragione R."/>
            <person name="Hildebrand F."/>
            <person name="Pallen M.J."/>
        </authorList>
    </citation>
    <scope>NUCLEOTIDE SEQUENCE</scope>
    <source>
        <strain evidence="3">ChiHecec3B27-8219</strain>
    </source>
</reference>
<dbReference type="InterPro" id="IPR003808">
    <property type="entry name" value="Fe-S_metab-assoc_dom"/>
</dbReference>
<dbReference type="SUPFAM" id="SSF82649">
    <property type="entry name" value="SufE/NifU"/>
    <property type="match status" value="1"/>
</dbReference>
<sequence length="144" mass="16456">MTINELQDEVIEEFEDFTDWMDKYQMLIDLGNELTPLDEKYKTEQNLIDGCQSRVWIQCDCQDGVLIFTADSDALIVKGIIALLLKVLSGHSPKEILDTELYFIDRIGLREHLSPTRSNGLLAMVKQIRAYAVAYQAKQEEAQA</sequence>
<proteinExistence type="inferred from homology"/>
<dbReference type="PANTHER" id="PTHR43597:SF5">
    <property type="entry name" value="SUFE-LIKE PROTEIN 2, CHLOROPLASTIC"/>
    <property type="match status" value="1"/>
</dbReference>
<reference evidence="3" key="2">
    <citation type="submission" date="2021-04" db="EMBL/GenBank/DDBJ databases">
        <authorList>
            <person name="Gilroy R."/>
        </authorList>
    </citation>
    <scope>NUCLEOTIDE SEQUENCE</scope>
    <source>
        <strain evidence="3">ChiHecec3B27-8219</strain>
    </source>
</reference>
<comment type="similarity">
    <text evidence="1">Belongs to the SufE family.</text>
</comment>
<protein>
    <submittedName>
        <fullName evidence="3">SufE family protein</fullName>
    </submittedName>
</protein>
<evidence type="ECO:0000259" key="2">
    <source>
        <dbReference type="Pfam" id="PF02657"/>
    </source>
</evidence>
<dbReference type="Proteomes" id="UP000824055">
    <property type="component" value="Unassembled WGS sequence"/>
</dbReference>
<organism evidence="3 4">
    <name type="scientific">Candidatus Prevotella avicola</name>
    <dbReference type="NCBI Taxonomy" id="2838738"/>
    <lineage>
        <taxon>Bacteria</taxon>
        <taxon>Pseudomonadati</taxon>
        <taxon>Bacteroidota</taxon>
        <taxon>Bacteroidia</taxon>
        <taxon>Bacteroidales</taxon>
        <taxon>Prevotellaceae</taxon>
        <taxon>Prevotella</taxon>
    </lineage>
</organism>
<evidence type="ECO:0000313" key="3">
    <source>
        <dbReference type="EMBL" id="HIZ69386.1"/>
    </source>
</evidence>
<evidence type="ECO:0000256" key="1">
    <source>
        <dbReference type="ARBA" id="ARBA00010282"/>
    </source>
</evidence>
<accession>A0A9D2FZ80</accession>